<reference evidence="3 4" key="1">
    <citation type="submission" date="2022-12" db="EMBL/GenBank/DDBJ databases">
        <title>Chromosome-scale assembly of the Ensete ventricosum genome.</title>
        <authorList>
            <person name="Dussert Y."/>
            <person name="Stocks J."/>
            <person name="Wendawek A."/>
            <person name="Woldeyes F."/>
            <person name="Nichols R.A."/>
            <person name="Borrell J.S."/>
        </authorList>
    </citation>
    <scope>NUCLEOTIDE SEQUENCE [LARGE SCALE GENOMIC DNA]</scope>
    <source>
        <strain evidence="4">cv. Maze</strain>
        <tissue evidence="3">Seeds</tissue>
    </source>
</reference>
<name>A0AAV8PZB0_ENSVE</name>
<evidence type="ECO:0000313" key="4">
    <source>
        <dbReference type="Proteomes" id="UP001222027"/>
    </source>
</evidence>
<keyword evidence="2" id="KW-1133">Transmembrane helix</keyword>
<feature type="transmembrane region" description="Helical" evidence="2">
    <location>
        <begin position="133"/>
        <end position="155"/>
    </location>
</feature>
<evidence type="ECO:0000256" key="1">
    <source>
        <dbReference type="SAM" id="MobiDB-lite"/>
    </source>
</evidence>
<keyword evidence="4" id="KW-1185">Reference proteome</keyword>
<feature type="region of interest" description="Disordered" evidence="1">
    <location>
        <begin position="77"/>
        <end position="100"/>
    </location>
</feature>
<gene>
    <name evidence="3" type="ORF">OPV22_027161</name>
</gene>
<protein>
    <recommendedName>
        <fullName evidence="5">Transmembrane protein</fullName>
    </recommendedName>
</protein>
<dbReference type="EMBL" id="JAQQAF010000008">
    <property type="protein sequence ID" value="KAJ8464609.1"/>
    <property type="molecule type" value="Genomic_DNA"/>
</dbReference>
<dbReference type="AlphaFoldDB" id="A0AAV8PZB0"/>
<keyword evidence="2" id="KW-0812">Transmembrane</keyword>
<proteinExistence type="predicted"/>
<comment type="caution">
    <text evidence="3">The sequence shown here is derived from an EMBL/GenBank/DDBJ whole genome shotgun (WGS) entry which is preliminary data.</text>
</comment>
<keyword evidence="2" id="KW-0472">Membrane</keyword>
<dbReference type="Proteomes" id="UP001222027">
    <property type="component" value="Unassembled WGS sequence"/>
</dbReference>
<organism evidence="3 4">
    <name type="scientific">Ensete ventricosum</name>
    <name type="common">Abyssinian banana</name>
    <name type="synonym">Musa ensete</name>
    <dbReference type="NCBI Taxonomy" id="4639"/>
    <lineage>
        <taxon>Eukaryota</taxon>
        <taxon>Viridiplantae</taxon>
        <taxon>Streptophyta</taxon>
        <taxon>Embryophyta</taxon>
        <taxon>Tracheophyta</taxon>
        <taxon>Spermatophyta</taxon>
        <taxon>Magnoliopsida</taxon>
        <taxon>Liliopsida</taxon>
        <taxon>Zingiberales</taxon>
        <taxon>Musaceae</taxon>
        <taxon>Ensete</taxon>
    </lineage>
</organism>
<sequence length="163" mass="18448">MEELSDESRRWDEPPLILGAQMGIPKFVRTILQCWRRAFFIPVYLYSLPFRILSHAFVIRLSSAATSLVLFLSLPPSSSRLTRSSSSAVPSQSSSSSPACHLGSRCCLFLVAFTCNIYLQTYGGQRSETKKDLIILLLELLVCCLFLFYRGSYFLPSFGSLWR</sequence>
<evidence type="ECO:0008006" key="5">
    <source>
        <dbReference type="Google" id="ProtNLM"/>
    </source>
</evidence>
<evidence type="ECO:0000256" key="2">
    <source>
        <dbReference type="SAM" id="Phobius"/>
    </source>
</evidence>
<evidence type="ECO:0000313" key="3">
    <source>
        <dbReference type="EMBL" id="KAJ8464609.1"/>
    </source>
</evidence>
<feature type="compositionally biased region" description="Low complexity" evidence="1">
    <location>
        <begin position="77"/>
        <end position="99"/>
    </location>
</feature>
<accession>A0AAV8PZB0</accession>